<feature type="coiled-coil region" evidence="1">
    <location>
        <begin position="131"/>
        <end position="168"/>
    </location>
</feature>
<organism evidence="2 3">
    <name type="scientific">Stentor coeruleus</name>
    <dbReference type="NCBI Taxonomy" id="5963"/>
    <lineage>
        <taxon>Eukaryota</taxon>
        <taxon>Sar</taxon>
        <taxon>Alveolata</taxon>
        <taxon>Ciliophora</taxon>
        <taxon>Postciliodesmatophora</taxon>
        <taxon>Heterotrichea</taxon>
        <taxon>Heterotrichida</taxon>
        <taxon>Stentoridae</taxon>
        <taxon>Stentor</taxon>
    </lineage>
</organism>
<gene>
    <name evidence="2" type="ORF">SteCoe_5271</name>
</gene>
<dbReference type="OrthoDB" id="310819at2759"/>
<evidence type="ECO:0000256" key="1">
    <source>
        <dbReference type="SAM" id="Coils"/>
    </source>
</evidence>
<accession>A0A1R2CSS1</accession>
<name>A0A1R2CSS1_9CILI</name>
<dbReference type="Proteomes" id="UP000187209">
    <property type="component" value="Unassembled WGS sequence"/>
</dbReference>
<dbReference type="PANTHER" id="PTHR37473:SF1">
    <property type="entry name" value="EF-HAND DOMAIN-CONTAINING PROTEIN"/>
    <property type="match status" value="1"/>
</dbReference>
<dbReference type="AlphaFoldDB" id="A0A1R2CSS1"/>
<dbReference type="EMBL" id="MPUH01000069">
    <property type="protein sequence ID" value="OMJ92066.1"/>
    <property type="molecule type" value="Genomic_DNA"/>
</dbReference>
<keyword evidence="1" id="KW-0175">Coiled coil</keyword>
<proteinExistence type="predicted"/>
<protein>
    <submittedName>
        <fullName evidence="2">Uncharacterized protein</fullName>
    </submittedName>
</protein>
<reference evidence="2 3" key="1">
    <citation type="submission" date="2016-11" db="EMBL/GenBank/DDBJ databases">
        <title>The macronuclear genome of Stentor coeruleus: a giant cell with tiny introns.</title>
        <authorList>
            <person name="Slabodnick M."/>
            <person name="Ruby J.G."/>
            <person name="Reiff S.B."/>
            <person name="Swart E.C."/>
            <person name="Gosai S."/>
            <person name="Prabakaran S."/>
            <person name="Witkowska E."/>
            <person name="Larue G.E."/>
            <person name="Fisher S."/>
            <person name="Freeman R.M."/>
            <person name="Gunawardena J."/>
            <person name="Chu W."/>
            <person name="Stover N.A."/>
            <person name="Gregory B.D."/>
            <person name="Nowacki M."/>
            <person name="Derisi J."/>
            <person name="Roy S.W."/>
            <person name="Marshall W.F."/>
            <person name="Sood P."/>
        </authorList>
    </citation>
    <scope>NUCLEOTIDE SEQUENCE [LARGE SCALE GENOMIC DNA]</scope>
    <source>
        <strain evidence="2">WM001</strain>
    </source>
</reference>
<comment type="caution">
    <text evidence="2">The sequence shown here is derived from an EMBL/GenBank/DDBJ whole genome shotgun (WGS) entry which is preliminary data.</text>
</comment>
<dbReference type="PANTHER" id="PTHR37473">
    <property type="entry name" value="EF-HAND DOMAIN-CONTAINING PROTEIN"/>
    <property type="match status" value="1"/>
</dbReference>
<sequence>MAHNDTLLDSTRFSDTLRYSEAKQLRKKTEEDFNTLSNRIIYLKQEEKRILKTIHQTRQKTIEITSIQSRKLNSYKQKTEIKHRNSLQVEIKTQEINKIKTLHKEKVENLKRERRNKSMIDAKIIKDKSVEIEETAKTQKLEEKLKKLESKQKVLAFKKQQIEKKNLEIIRRNAVIKAELQKKIREEMSKKDEIDMMINMMENDEFDVIGRLQETELLHKSIYENSNNHDEKTIIS</sequence>
<evidence type="ECO:0000313" key="2">
    <source>
        <dbReference type="EMBL" id="OMJ92066.1"/>
    </source>
</evidence>
<evidence type="ECO:0000313" key="3">
    <source>
        <dbReference type="Proteomes" id="UP000187209"/>
    </source>
</evidence>
<keyword evidence="3" id="KW-1185">Reference proteome</keyword>